<dbReference type="InterPro" id="IPR043502">
    <property type="entry name" value="DNA/RNA_pol_sf"/>
</dbReference>
<comment type="caution">
    <text evidence="3">The sequence shown here is derived from an EMBL/GenBank/DDBJ whole genome shotgun (WGS) entry which is preliminary data.</text>
</comment>
<dbReference type="PANTHER" id="PTHR34047">
    <property type="entry name" value="NUCLEAR INTRON MATURASE 1, MITOCHONDRIAL-RELATED"/>
    <property type="match status" value="1"/>
</dbReference>
<accession>A0A7V1FSB5</accession>
<evidence type="ECO:0000256" key="1">
    <source>
        <dbReference type="ARBA" id="ARBA00034120"/>
    </source>
</evidence>
<keyword evidence="3" id="KW-0695">RNA-directed DNA polymerase</keyword>
<feature type="domain" description="Reverse transcriptase" evidence="2">
    <location>
        <begin position="108"/>
        <end position="187"/>
    </location>
</feature>
<dbReference type="InterPro" id="IPR051083">
    <property type="entry name" value="GrpII_Intron_Splice-Mob/Def"/>
</dbReference>
<dbReference type="Proteomes" id="UP000885703">
    <property type="component" value="Unassembled WGS sequence"/>
</dbReference>
<sequence length="187" mass="20589">MKAALIRMDQTVTKAAGQSPVMSVASAEAVEGCASGTNAEPNTLMEVALSRDNLMRAYQRVCRNKGAAGVDNMSVADLKQHLQQHWTVVRERILAGTYQPQTVRRVSIPKPQGGERLLGIPTVQDRLIQQALHQVLSPVFEPTFSESSYGFRPGRSAHQAVLAMQAHVSEGHRWVVDIDLAQFFDRV</sequence>
<gene>
    <name evidence="3" type="ORF">ENH64_10025</name>
</gene>
<keyword evidence="3" id="KW-0808">Transferase</keyword>
<dbReference type="CDD" id="cd01651">
    <property type="entry name" value="RT_G2_intron"/>
    <property type="match status" value="1"/>
</dbReference>
<name>A0A7V1FSB5_9GAMM</name>
<organism evidence="3">
    <name type="scientific">Halopseudomonas xinjiangensis</name>
    <dbReference type="NCBI Taxonomy" id="487184"/>
    <lineage>
        <taxon>Bacteria</taxon>
        <taxon>Pseudomonadati</taxon>
        <taxon>Pseudomonadota</taxon>
        <taxon>Gammaproteobacteria</taxon>
        <taxon>Pseudomonadales</taxon>
        <taxon>Pseudomonadaceae</taxon>
        <taxon>Halopseudomonas</taxon>
    </lineage>
</organism>
<keyword evidence="3" id="KW-0548">Nucleotidyltransferase</keyword>
<reference evidence="3" key="1">
    <citation type="journal article" date="2020" name="mSystems">
        <title>Genome- and Community-Level Interaction Insights into Carbon Utilization and Element Cycling Functions of Hydrothermarchaeota in Hydrothermal Sediment.</title>
        <authorList>
            <person name="Zhou Z."/>
            <person name="Liu Y."/>
            <person name="Xu W."/>
            <person name="Pan J."/>
            <person name="Luo Z.H."/>
            <person name="Li M."/>
        </authorList>
    </citation>
    <scope>NUCLEOTIDE SEQUENCE [LARGE SCALE GENOMIC DNA]</scope>
    <source>
        <strain evidence="3">HyVt-324</strain>
    </source>
</reference>
<dbReference type="EMBL" id="DRFO01000022">
    <property type="protein sequence ID" value="HDZ56793.1"/>
    <property type="molecule type" value="Genomic_DNA"/>
</dbReference>
<evidence type="ECO:0000259" key="2">
    <source>
        <dbReference type="Pfam" id="PF00078"/>
    </source>
</evidence>
<dbReference type="PANTHER" id="PTHR34047:SF8">
    <property type="entry name" value="PROTEIN YKFC"/>
    <property type="match status" value="1"/>
</dbReference>
<evidence type="ECO:0000313" key="3">
    <source>
        <dbReference type="EMBL" id="HDZ56793.1"/>
    </source>
</evidence>
<dbReference type="Pfam" id="PF00078">
    <property type="entry name" value="RVT_1"/>
    <property type="match status" value="1"/>
</dbReference>
<dbReference type="AlphaFoldDB" id="A0A7V1FSB5"/>
<dbReference type="GO" id="GO:0003964">
    <property type="term" value="F:RNA-directed DNA polymerase activity"/>
    <property type="evidence" value="ECO:0007669"/>
    <property type="project" value="UniProtKB-KW"/>
</dbReference>
<dbReference type="SUPFAM" id="SSF56672">
    <property type="entry name" value="DNA/RNA polymerases"/>
    <property type="match status" value="1"/>
</dbReference>
<proteinExistence type="inferred from homology"/>
<dbReference type="InterPro" id="IPR000477">
    <property type="entry name" value="RT_dom"/>
</dbReference>
<protein>
    <submittedName>
        <fullName evidence="3">Group II intron reverse transcriptase/maturase</fullName>
    </submittedName>
</protein>
<comment type="similarity">
    <text evidence="1">Belongs to the bacterial reverse transcriptase family.</text>
</comment>
<feature type="non-terminal residue" evidence="3">
    <location>
        <position position="187"/>
    </location>
</feature>